<dbReference type="EMBL" id="LKTP01000004">
    <property type="protein sequence ID" value="KRG29809.1"/>
    <property type="molecule type" value="Genomic_DNA"/>
</dbReference>
<sequence length="116" mass="13649">MKKYKEERPWGNFERFTHNEVSTVKILTVIPNEELSLQFHHNREEFWRVLEGMGSFVIGDKTTVGQKGDEFFIPKETVHQIKTSDSSVSILEIAFGNFDENDIVRLEDKYNREDPK</sequence>
<gene>
    <name evidence="2" type="ORF">APR42_15345</name>
</gene>
<dbReference type="InterPro" id="IPR051161">
    <property type="entry name" value="Mannose-6P_isomerase_type2"/>
</dbReference>
<dbReference type="GO" id="GO:0005976">
    <property type="term" value="P:polysaccharide metabolic process"/>
    <property type="evidence" value="ECO:0007669"/>
    <property type="project" value="InterPro"/>
</dbReference>
<dbReference type="GO" id="GO:0004475">
    <property type="term" value="F:mannose-1-phosphate guanylyltransferase (GTP) activity"/>
    <property type="evidence" value="ECO:0007669"/>
    <property type="project" value="TreeGrafter"/>
</dbReference>
<evidence type="ECO:0000313" key="3">
    <source>
        <dbReference type="Proteomes" id="UP000051643"/>
    </source>
</evidence>
<dbReference type="CDD" id="cd02213">
    <property type="entry name" value="cupin_PMI_typeII_C"/>
    <property type="match status" value="1"/>
</dbReference>
<dbReference type="SUPFAM" id="SSF51182">
    <property type="entry name" value="RmlC-like cupins"/>
    <property type="match status" value="1"/>
</dbReference>
<dbReference type="STRING" id="270918.APR42_15345"/>
<dbReference type="GO" id="GO:0016853">
    <property type="term" value="F:isomerase activity"/>
    <property type="evidence" value="ECO:0007669"/>
    <property type="project" value="UniProtKB-KW"/>
</dbReference>
<dbReference type="PANTHER" id="PTHR46390:SF1">
    <property type="entry name" value="MANNOSE-1-PHOSPHATE GUANYLYLTRANSFERASE"/>
    <property type="match status" value="1"/>
</dbReference>
<organism evidence="2 3">
    <name type="scientific">Salegentibacter mishustinae</name>
    <dbReference type="NCBI Taxonomy" id="270918"/>
    <lineage>
        <taxon>Bacteria</taxon>
        <taxon>Pseudomonadati</taxon>
        <taxon>Bacteroidota</taxon>
        <taxon>Flavobacteriia</taxon>
        <taxon>Flavobacteriales</taxon>
        <taxon>Flavobacteriaceae</taxon>
        <taxon>Salegentibacter</taxon>
    </lineage>
</organism>
<dbReference type="OrthoDB" id="9806359at2"/>
<dbReference type="InterPro" id="IPR014710">
    <property type="entry name" value="RmlC-like_jellyroll"/>
</dbReference>
<dbReference type="Gene3D" id="2.60.120.10">
    <property type="entry name" value="Jelly Rolls"/>
    <property type="match status" value="1"/>
</dbReference>
<accession>A0A0Q9ZLG0</accession>
<dbReference type="GO" id="GO:0009298">
    <property type="term" value="P:GDP-mannose biosynthetic process"/>
    <property type="evidence" value="ECO:0007669"/>
    <property type="project" value="TreeGrafter"/>
</dbReference>
<dbReference type="AlphaFoldDB" id="A0A0Q9ZLG0"/>
<protein>
    <submittedName>
        <fullName evidence="2">Mannose-6-phosphate isomerase</fullName>
    </submittedName>
</protein>
<reference evidence="2" key="1">
    <citation type="submission" date="2015-10" db="EMBL/GenBank/DDBJ databases">
        <title>Draft genome sequence of Salegentibacter mishustinae KCTC 12263.</title>
        <authorList>
            <person name="Lin W."/>
            <person name="Zheng Q."/>
        </authorList>
    </citation>
    <scope>NUCLEOTIDE SEQUENCE [LARGE SCALE GENOMIC DNA]</scope>
    <source>
        <strain evidence="2">KCTC 12263</strain>
    </source>
</reference>
<dbReference type="RefSeq" id="WP_037314460.1">
    <property type="nucleotide sequence ID" value="NZ_BMWR01000010.1"/>
</dbReference>
<evidence type="ECO:0000259" key="1">
    <source>
        <dbReference type="Pfam" id="PF01050"/>
    </source>
</evidence>
<dbReference type="Pfam" id="PF01050">
    <property type="entry name" value="MannoseP_isomer"/>
    <property type="match status" value="1"/>
</dbReference>
<dbReference type="InterPro" id="IPR011051">
    <property type="entry name" value="RmlC_Cupin_sf"/>
</dbReference>
<proteinExistence type="predicted"/>
<comment type="caution">
    <text evidence="2">The sequence shown here is derived from an EMBL/GenBank/DDBJ whole genome shotgun (WGS) entry which is preliminary data.</text>
</comment>
<feature type="domain" description="Mannose-6-phosphate isomerase type II C-terminal" evidence="1">
    <location>
        <begin position="7"/>
        <end position="108"/>
    </location>
</feature>
<keyword evidence="2" id="KW-0413">Isomerase</keyword>
<dbReference type="InterPro" id="IPR001538">
    <property type="entry name" value="Man6P_isomerase-2_C"/>
</dbReference>
<dbReference type="PANTHER" id="PTHR46390">
    <property type="entry name" value="MANNOSE-1-PHOSPHATE GUANYLYLTRANSFERASE"/>
    <property type="match status" value="1"/>
</dbReference>
<evidence type="ECO:0000313" key="2">
    <source>
        <dbReference type="EMBL" id="KRG29809.1"/>
    </source>
</evidence>
<dbReference type="Proteomes" id="UP000051643">
    <property type="component" value="Unassembled WGS sequence"/>
</dbReference>
<name>A0A0Q9ZLG0_9FLAO</name>
<keyword evidence="3" id="KW-1185">Reference proteome</keyword>